<feature type="region of interest" description="Disordered" evidence="1">
    <location>
        <begin position="181"/>
        <end position="201"/>
    </location>
</feature>
<dbReference type="EMBL" id="LAZR01003070">
    <property type="protein sequence ID" value="KKN22340.1"/>
    <property type="molecule type" value="Genomic_DNA"/>
</dbReference>
<gene>
    <name evidence="2" type="ORF">LCGC14_0916060</name>
</gene>
<name>A0A0F9NS80_9ZZZZ</name>
<comment type="caution">
    <text evidence="2">The sequence shown here is derived from an EMBL/GenBank/DDBJ whole genome shotgun (WGS) entry which is preliminary data.</text>
</comment>
<organism evidence="2">
    <name type="scientific">marine sediment metagenome</name>
    <dbReference type="NCBI Taxonomy" id="412755"/>
    <lineage>
        <taxon>unclassified sequences</taxon>
        <taxon>metagenomes</taxon>
        <taxon>ecological metagenomes</taxon>
    </lineage>
</organism>
<proteinExistence type="predicted"/>
<sequence>MLISQVLNLPEKTWTPDNDPVTAMLMSVGPSKNDQYGYKQKVVLKDDTQASTEITVQTKFADGLMTENMIGTTARWRCKWFGSQYQGNQIVGYTLDKMPQASTSQPAPPQAPQAPPTSPQQTNARNKPNGQPDWDAIAEGKVRHGVVCACLQSGKEPDIGACDYWVRYIIDGKAPLPPARKQMGDLLTKPTLNEEVPWEQS</sequence>
<evidence type="ECO:0000256" key="1">
    <source>
        <dbReference type="SAM" id="MobiDB-lite"/>
    </source>
</evidence>
<accession>A0A0F9NS80</accession>
<dbReference type="AlphaFoldDB" id="A0A0F9NS80"/>
<reference evidence="2" key="1">
    <citation type="journal article" date="2015" name="Nature">
        <title>Complex archaea that bridge the gap between prokaryotes and eukaryotes.</title>
        <authorList>
            <person name="Spang A."/>
            <person name="Saw J.H."/>
            <person name="Jorgensen S.L."/>
            <person name="Zaremba-Niedzwiedzka K."/>
            <person name="Martijn J."/>
            <person name="Lind A.E."/>
            <person name="van Eijk R."/>
            <person name="Schleper C."/>
            <person name="Guy L."/>
            <person name="Ettema T.J."/>
        </authorList>
    </citation>
    <scope>NUCLEOTIDE SEQUENCE</scope>
</reference>
<evidence type="ECO:0000313" key="2">
    <source>
        <dbReference type="EMBL" id="KKN22340.1"/>
    </source>
</evidence>
<feature type="region of interest" description="Disordered" evidence="1">
    <location>
        <begin position="99"/>
        <end position="135"/>
    </location>
</feature>
<feature type="compositionally biased region" description="Pro residues" evidence="1">
    <location>
        <begin position="106"/>
        <end position="118"/>
    </location>
</feature>
<protein>
    <submittedName>
        <fullName evidence="2">Uncharacterized protein</fullName>
    </submittedName>
</protein>